<reference evidence="2 3" key="1">
    <citation type="submission" date="2017-08" db="EMBL/GenBank/DDBJ databases">
        <title>Fine stratification of microbial communities through a metagenomic profile of the photic zone.</title>
        <authorList>
            <person name="Haro-Moreno J.M."/>
            <person name="Lopez-Perez M."/>
            <person name="De La Torre J."/>
            <person name="Picazo A."/>
            <person name="Camacho A."/>
            <person name="Rodriguez-Valera F."/>
        </authorList>
    </citation>
    <scope>NUCLEOTIDE SEQUENCE [LARGE SCALE GENOMIC DNA]</scope>
    <source>
        <strain evidence="2">MED-G28</strain>
    </source>
</reference>
<feature type="domain" description="(S)-ureidoglycine aminohydrolase cupin" evidence="1">
    <location>
        <begin position="86"/>
        <end position="132"/>
    </location>
</feature>
<evidence type="ECO:0000259" key="1">
    <source>
        <dbReference type="Pfam" id="PF05899"/>
    </source>
</evidence>
<dbReference type="InterPro" id="IPR014710">
    <property type="entry name" value="RmlC-like_jellyroll"/>
</dbReference>
<evidence type="ECO:0000313" key="2">
    <source>
        <dbReference type="EMBL" id="PDH32538.1"/>
    </source>
</evidence>
<dbReference type="SUPFAM" id="SSF51182">
    <property type="entry name" value="RmlC-like cupins"/>
    <property type="match status" value="1"/>
</dbReference>
<dbReference type="Gene3D" id="2.60.120.10">
    <property type="entry name" value="Jelly Rolls"/>
    <property type="match status" value="1"/>
</dbReference>
<protein>
    <recommendedName>
        <fullName evidence="1">(S)-ureidoglycine aminohydrolase cupin domain-containing protein</fullName>
    </recommendedName>
</protein>
<comment type="caution">
    <text evidence="2">The sequence shown here is derived from an EMBL/GenBank/DDBJ whole genome shotgun (WGS) entry which is preliminary data.</text>
</comment>
<dbReference type="Pfam" id="PF05899">
    <property type="entry name" value="Cupin_3"/>
    <property type="match status" value="1"/>
</dbReference>
<sequence>MISKWITKIGAFLLLCFTQIVLAQTVIHPFVMSSDNLAGDLFKHSEALTQTHEDGNVTIDKTSMLSSDSKFASGVYSSGKTTFDITDSYGVDEFMYFLSGSVTLTSADGSEVTVGAGDSVTLPKEWTGKWSTEGYTKIWVIYSADGSGLE</sequence>
<accession>A0A2A5W8B6</accession>
<proteinExistence type="predicted"/>
<dbReference type="PANTHER" id="PTHR40943">
    <property type="entry name" value="CYTOPLASMIC PROTEIN-RELATED"/>
    <property type="match status" value="1"/>
</dbReference>
<gene>
    <name evidence="2" type="ORF">CNF02_11495</name>
</gene>
<organism evidence="2 3">
    <name type="scientific">OM182 bacterium MED-G28</name>
    <dbReference type="NCBI Taxonomy" id="1986256"/>
    <lineage>
        <taxon>Bacteria</taxon>
        <taxon>Pseudomonadati</taxon>
        <taxon>Pseudomonadota</taxon>
        <taxon>Gammaproteobacteria</taxon>
        <taxon>OMG group</taxon>
        <taxon>OM182 clade</taxon>
    </lineage>
</organism>
<dbReference type="Proteomes" id="UP000219329">
    <property type="component" value="Unassembled WGS sequence"/>
</dbReference>
<dbReference type="AlphaFoldDB" id="A0A2A5W8B6"/>
<dbReference type="InterPro" id="IPR011051">
    <property type="entry name" value="RmlC_Cupin_sf"/>
</dbReference>
<dbReference type="PANTHER" id="PTHR40943:SF1">
    <property type="entry name" value="CYTOPLASMIC PROTEIN"/>
    <property type="match status" value="1"/>
</dbReference>
<evidence type="ECO:0000313" key="3">
    <source>
        <dbReference type="Proteomes" id="UP000219329"/>
    </source>
</evidence>
<dbReference type="EMBL" id="NTJZ01000015">
    <property type="protein sequence ID" value="PDH32538.1"/>
    <property type="molecule type" value="Genomic_DNA"/>
</dbReference>
<name>A0A2A5W8B6_9GAMM</name>
<dbReference type="InterPro" id="IPR008579">
    <property type="entry name" value="UGlyAH_Cupin_dom"/>
</dbReference>